<keyword evidence="2" id="KW-1133">Transmembrane helix</keyword>
<dbReference type="RefSeq" id="WP_022529434.1">
    <property type="nucleotide sequence ID" value="NZ_KI271588.1"/>
</dbReference>
<dbReference type="EMBL" id="KI271588">
    <property type="protein sequence ID" value="ERL65174.1"/>
    <property type="molecule type" value="Genomic_DNA"/>
</dbReference>
<keyword evidence="2" id="KW-0812">Transmembrane</keyword>
<dbReference type="Proteomes" id="UP000030647">
    <property type="component" value="Unassembled WGS sequence"/>
</dbReference>
<gene>
    <name evidence="3" type="ORF">L248_2849</name>
</gene>
<evidence type="ECO:0000256" key="1">
    <source>
        <dbReference type="SAM" id="MobiDB-lite"/>
    </source>
</evidence>
<organism evidence="3 4">
    <name type="scientific">Schleiferilactobacillus shenzhenensis LY-73</name>
    <dbReference type="NCBI Taxonomy" id="1231336"/>
    <lineage>
        <taxon>Bacteria</taxon>
        <taxon>Bacillati</taxon>
        <taxon>Bacillota</taxon>
        <taxon>Bacilli</taxon>
        <taxon>Lactobacillales</taxon>
        <taxon>Lactobacillaceae</taxon>
        <taxon>Schleiferilactobacillus</taxon>
    </lineage>
</organism>
<protein>
    <submittedName>
        <fullName evidence="3">Uncharacterized protein</fullName>
    </submittedName>
</protein>
<keyword evidence="4" id="KW-1185">Reference proteome</keyword>
<sequence length="223" mass="24578">MSERPVFGPKALSNQQSGTPASTPQQDQQQASPAQTSNTGQTAANQQSNQSHPQVNPSSQAVLDAAKTAAKTGKAVVGTGLHWFGQVLKMQPAGTWIKYFLISALGFAVMLDSDQVTGQVYPLSVNIINFLLYPLTATIFRTLGDLIHHRPGQYSQNLAEASLWDMAFYGNGDGELSRGFSWVVIFFYGLRFLFFVMKYYFSYIIGPVAFLFLLHKARQANNQ</sequence>
<feature type="transmembrane region" description="Helical" evidence="2">
    <location>
        <begin position="200"/>
        <end position="217"/>
    </location>
</feature>
<evidence type="ECO:0000313" key="4">
    <source>
        <dbReference type="Proteomes" id="UP000030647"/>
    </source>
</evidence>
<accession>U4TLS6</accession>
<keyword evidence="2" id="KW-0472">Membrane</keyword>
<proteinExistence type="predicted"/>
<feature type="region of interest" description="Disordered" evidence="1">
    <location>
        <begin position="1"/>
        <end position="59"/>
    </location>
</feature>
<feature type="compositionally biased region" description="Low complexity" evidence="1">
    <location>
        <begin position="19"/>
        <end position="37"/>
    </location>
</feature>
<dbReference type="AlphaFoldDB" id="U4TLS6"/>
<dbReference type="HOGENOM" id="CLU_1238903_0_0_9"/>
<dbReference type="eggNOG" id="ENOG5030AW5">
    <property type="taxonomic scope" value="Bacteria"/>
</dbReference>
<reference evidence="4" key="1">
    <citation type="journal article" date="2013" name="Genome Announc.">
        <title>Whole-Genome Sequencing of Lactobacillus shenzhenensis Strain LY-73T.</title>
        <authorList>
            <person name="Lin Z."/>
            <person name="Liu Z."/>
            <person name="Yang R."/>
            <person name="Zou Y."/>
            <person name="Wan D."/>
            <person name="Chen J."/>
            <person name="Guo M."/>
            <person name="Zhao J."/>
            <person name="Fang C."/>
            <person name="Yang R."/>
            <person name="Liu F."/>
        </authorList>
    </citation>
    <scope>NUCLEOTIDE SEQUENCE [LARGE SCALE GENOMIC DNA]</scope>
    <source>
        <strain evidence="4">LY-73</strain>
    </source>
</reference>
<name>U4TLS6_9LACO</name>
<evidence type="ECO:0000256" key="2">
    <source>
        <dbReference type="SAM" id="Phobius"/>
    </source>
</evidence>
<evidence type="ECO:0000313" key="3">
    <source>
        <dbReference type="EMBL" id="ERL65174.1"/>
    </source>
</evidence>
<feature type="compositionally biased region" description="Polar residues" evidence="1">
    <location>
        <begin position="38"/>
        <end position="59"/>
    </location>
</feature>